<gene>
    <name evidence="2" type="ORF">KDK_56750</name>
</gene>
<dbReference type="InterPro" id="IPR011989">
    <property type="entry name" value="ARM-like"/>
</dbReference>
<keyword evidence="1" id="KW-0812">Transmembrane</keyword>
<organism evidence="2 3">
    <name type="scientific">Dictyobacter kobayashii</name>
    <dbReference type="NCBI Taxonomy" id="2014872"/>
    <lineage>
        <taxon>Bacteria</taxon>
        <taxon>Bacillati</taxon>
        <taxon>Chloroflexota</taxon>
        <taxon>Ktedonobacteria</taxon>
        <taxon>Ktedonobacterales</taxon>
        <taxon>Dictyobacteraceae</taxon>
        <taxon>Dictyobacter</taxon>
    </lineage>
</organism>
<dbReference type="AlphaFoldDB" id="A0A402ARZ8"/>
<accession>A0A402ARZ8</accession>
<dbReference type="RefSeq" id="WP_126553828.1">
    <property type="nucleotide sequence ID" value="NZ_BIFS01000001.1"/>
</dbReference>
<evidence type="ECO:0000256" key="1">
    <source>
        <dbReference type="SAM" id="Phobius"/>
    </source>
</evidence>
<reference evidence="3" key="1">
    <citation type="submission" date="2018-12" db="EMBL/GenBank/DDBJ databases">
        <title>Tengunoibacter tsumagoiensis gen. nov., sp. nov., Dictyobacter kobayashii sp. nov., D. alpinus sp. nov., and D. joshuensis sp. nov. and description of Dictyobacteraceae fam. nov. within the order Ktedonobacterales isolated from Tengu-no-mugimeshi.</title>
        <authorList>
            <person name="Wang C.M."/>
            <person name="Zheng Y."/>
            <person name="Sakai Y."/>
            <person name="Toyoda A."/>
            <person name="Minakuchi Y."/>
            <person name="Abe K."/>
            <person name="Yokota A."/>
            <person name="Yabe S."/>
        </authorList>
    </citation>
    <scope>NUCLEOTIDE SEQUENCE [LARGE SCALE GENOMIC DNA]</scope>
    <source>
        <strain evidence="3">Uno11</strain>
    </source>
</reference>
<dbReference type="EMBL" id="BIFS01000001">
    <property type="protein sequence ID" value="GCE21875.1"/>
    <property type="molecule type" value="Genomic_DNA"/>
</dbReference>
<keyword evidence="1" id="KW-1133">Transmembrane helix</keyword>
<comment type="caution">
    <text evidence="2">The sequence shown here is derived from an EMBL/GenBank/DDBJ whole genome shotgun (WGS) entry which is preliminary data.</text>
</comment>
<name>A0A402ARZ8_9CHLR</name>
<sequence length="189" mass="20994">MKRVANISGPGSKSRQRDWFLRGVSLVLFGFFLVLCVLAGGFYWLSTTSEGFSFGLLTHLAGLLATVVFLVWLALVTALHLRREKDFLDDRVVATLRATLKGPSKDPDVRVRVEAARGLAGLDVEESALHHRHEELDALLASTLSGKEMDPDPGVRVEAARGLAELELEEHSYQHEHHDLDDLIFKPDL</sequence>
<feature type="transmembrane region" description="Helical" evidence="1">
    <location>
        <begin position="56"/>
        <end position="81"/>
    </location>
</feature>
<keyword evidence="1" id="KW-0472">Membrane</keyword>
<keyword evidence="3" id="KW-1185">Reference proteome</keyword>
<dbReference type="Gene3D" id="1.25.10.10">
    <property type="entry name" value="Leucine-rich Repeat Variant"/>
    <property type="match status" value="1"/>
</dbReference>
<dbReference type="Proteomes" id="UP000287188">
    <property type="component" value="Unassembled WGS sequence"/>
</dbReference>
<dbReference type="SUPFAM" id="SSF48371">
    <property type="entry name" value="ARM repeat"/>
    <property type="match status" value="1"/>
</dbReference>
<dbReference type="InterPro" id="IPR016024">
    <property type="entry name" value="ARM-type_fold"/>
</dbReference>
<evidence type="ECO:0000313" key="2">
    <source>
        <dbReference type="EMBL" id="GCE21875.1"/>
    </source>
</evidence>
<evidence type="ECO:0000313" key="3">
    <source>
        <dbReference type="Proteomes" id="UP000287188"/>
    </source>
</evidence>
<proteinExistence type="predicted"/>
<feature type="transmembrane region" description="Helical" evidence="1">
    <location>
        <begin position="20"/>
        <end position="44"/>
    </location>
</feature>
<protein>
    <submittedName>
        <fullName evidence="2">Uncharacterized protein</fullName>
    </submittedName>
</protein>